<evidence type="ECO:0000259" key="8">
    <source>
        <dbReference type="PROSITE" id="PS50888"/>
    </source>
</evidence>
<evidence type="ECO:0000256" key="1">
    <source>
        <dbReference type="ARBA" id="ARBA00004123"/>
    </source>
</evidence>
<keyword evidence="3" id="KW-0238">DNA-binding</keyword>
<feature type="region of interest" description="Disordered" evidence="7">
    <location>
        <begin position="54"/>
        <end position="90"/>
    </location>
</feature>
<dbReference type="FunFam" id="4.10.280.10:FF:000021">
    <property type="entry name" value="Transcription factor bHLH130 family"/>
    <property type="match status" value="1"/>
</dbReference>
<dbReference type="SUPFAM" id="SSF47459">
    <property type="entry name" value="HLH, helix-loop-helix DNA-binding domain"/>
    <property type="match status" value="1"/>
</dbReference>
<protein>
    <submittedName>
        <fullName evidence="9">BHLH130 protein</fullName>
    </submittedName>
</protein>
<dbReference type="AlphaFoldDB" id="A0A6A3A3H0"/>
<accession>A0A6A3A3H0</accession>
<dbReference type="InterPro" id="IPR036638">
    <property type="entry name" value="HLH_DNA-bd_sf"/>
</dbReference>
<evidence type="ECO:0000256" key="2">
    <source>
        <dbReference type="ARBA" id="ARBA00023015"/>
    </source>
</evidence>
<keyword evidence="5" id="KW-0539">Nucleus</keyword>
<keyword evidence="2" id="KW-0805">Transcription regulation</keyword>
<dbReference type="InterPro" id="IPR045843">
    <property type="entry name" value="IND-like"/>
</dbReference>
<keyword evidence="6" id="KW-0175">Coiled coil</keyword>
<evidence type="ECO:0000313" key="9">
    <source>
        <dbReference type="EMBL" id="KAE8697775.1"/>
    </source>
</evidence>
<organism evidence="9 10">
    <name type="scientific">Hibiscus syriacus</name>
    <name type="common">Rose of Sharon</name>
    <dbReference type="NCBI Taxonomy" id="106335"/>
    <lineage>
        <taxon>Eukaryota</taxon>
        <taxon>Viridiplantae</taxon>
        <taxon>Streptophyta</taxon>
        <taxon>Embryophyta</taxon>
        <taxon>Tracheophyta</taxon>
        <taxon>Spermatophyta</taxon>
        <taxon>Magnoliopsida</taxon>
        <taxon>eudicotyledons</taxon>
        <taxon>Gunneridae</taxon>
        <taxon>Pentapetalae</taxon>
        <taxon>rosids</taxon>
        <taxon>malvids</taxon>
        <taxon>Malvales</taxon>
        <taxon>Malvaceae</taxon>
        <taxon>Malvoideae</taxon>
        <taxon>Hibiscus</taxon>
    </lineage>
</organism>
<dbReference type="EMBL" id="VEPZ02001049">
    <property type="protein sequence ID" value="KAE8697775.1"/>
    <property type="molecule type" value="Genomic_DNA"/>
</dbReference>
<feature type="coiled-coil region" evidence="6">
    <location>
        <begin position="291"/>
        <end position="318"/>
    </location>
</feature>
<name>A0A6A3A3H0_HIBSY</name>
<dbReference type="PROSITE" id="PS50888">
    <property type="entry name" value="BHLH"/>
    <property type="match status" value="1"/>
</dbReference>
<evidence type="ECO:0000256" key="3">
    <source>
        <dbReference type="ARBA" id="ARBA00023125"/>
    </source>
</evidence>
<dbReference type="InterPro" id="IPR011598">
    <property type="entry name" value="bHLH_dom"/>
</dbReference>
<dbReference type="PANTHER" id="PTHR16223:SF125">
    <property type="entry name" value="OS08G0506700 PROTEIN"/>
    <property type="match status" value="1"/>
</dbReference>
<feature type="region of interest" description="Disordered" evidence="7">
    <location>
        <begin position="1"/>
        <end position="20"/>
    </location>
</feature>
<evidence type="ECO:0000256" key="4">
    <source>
        <dbReference type="ARBA" id="ARBA00023163"/>
    </source>
</evidence>
<comment type="caution">
    <text evidence="9">The sequence shown here is derived from an EMBL/GenBank/DDBJ whole genome shotgun (WGS) entry which is preliminary data.</text>
</comment>
<dbReference type="GO" id="GO:0046983">
    <property type="term" value="F:protein dimerization activity"/>
    <property type="evidence" value="ECO:0007669"/>
    <property type="project" value="InterPro"/>
</dbReference>
<keyword evidence="10" id="KW-1185">Reference proteome</keyword>
<reference evidence="9" key="1">
    <citation type="submission" date="2019-09" db="EMBL/GenBank/DDBJ databases">
        <title>Draft genome information of white flower Hibiscus syriacus.</title>
        <authorList>
            <person name="Kim Y.-M."/>
        </authorList>
    </citation>
    <scope>NUCLEOTIDE SEQUENCE [LARGE SCALE GENOMIC DNA]</scope>
    <source>
        <strain evidence="9">YM2019G1</strain>
    </source>
</reference>
<dbReference type="SMART" id="SM00353">
    <property type="entry name" value="HLH"/>
    <property type="match status" value="1"/>
</dbReference>
<evidence type="ECO:0000256" key="7">
    <source>
        <dbReference type="SAM" id="MobiDB-lite"/>
    </source>
</evidence>
<dbReference type="PANTHER" id="PTHR16223">
    <property type="entry name" value="TRANSCRIPTION FACTOR BHLH83-RELATED"/>
    <property type="match status" value="1"/>
</dbReference>
<feature type="domain" description="BHLH" evidence="8">
    <location>
        <begin position="251"/>
        <end position="301"/>
    </location>
</feature>
<sequence length="329" mass="35835">MDSSTHRSYQGQNNQSGSGLLRFRSAPISVPADFSDTVDCGVNKGGFDISRFVSSSGGGNGEVEGKSGSEAAANYASSGLPPQYPRHSSYDLLDQRSRGKAVTSILTRQSSSPPGIFTNLSVQNGYGSMKDLGNYTGELSPSNRLKNQISFSARQPSLLSMLSHISKIGDDSVGANSFDGGSWSNDFAQFTHNFSGLMMSRDNQNGDVGSGVHVLSHHLSLPKTSNEMAAVDRYLHFQDSVPCKVRAKRGCATNPRSIAERVRRTRISERMRKLQELVPNMDKQTHAADMLDLAVDYIKDLQKQLKALSDNRANCKCLNIHRAMPNQLV</sequence>
<evidence type="ECO:0000313" key="10">
    <source>
        <dbReference type="Proteomes" id="UP000436088"/>
    </source>
</evidence>
<gene>
    <name evidence="9" type="ORF">F3Y22_tig00110610pilonHSYRG00339</name>
</gene>
<comment type="subcellular location">
    <subcellularLocation>
        <location evidence="1">Nucleus</location>
    </subcellularLocation>
</comment>
<feature type="compositionally biased region" description="Polar residues" evidence="7">
    <location>
        <begin position="1"/>
        <end position="18"/>
    </location>
</feature>
<dbReference type="Pfam" id="PF00010">
    <property type="entry name" value="HLH"/>
    <property type="match status" value="1"/>
</dbReference>
<dbReference type="GO" id="GO:0000981">
    <property type="term" value="F:DNA-binding transcription factor activity, RNA polymerase II-specific"/>
    <property type="evidence" value="ECO:0007669"/>
    <property type="project" value="TreeGrafter"/>
</dbReference>
<dbReference type="Proteomes" id="UP000436088">
    <property type="component" value="Unassembled WGS sequence"/>
</dbReference>
<proteinExistence type="predicted"/>
<evidence type="ECO:0000256" key="6">
    <source>
        <dbReference type="SAM" id="Coils"/>
    </source>
</evidence>
<evidence type="ECO:0000256" key="5">
    <source>
        <dbReference type="ARBA" id="ARBA00023242"/>
    </source>
</evidence>
<dbReference type="GO" id="GO:0000978">
    <property type="term" value="F:RNA polymerase II cis-regulatory region sequence-specific DNA binding"/>
    <property type="evidence" value="ECO:0007669"/>
    <property type="project" value="TreeGrafter"/>
</dbReference>
<keyword evidence="4" id="KW-0804">Transcription</keyword>
<dbReference type="Gene3D" id="4.10.280.10">
    <property type="entry name" value="Helix-loop-helix DNA-binding domain"/>
    <property type="match status" value="1"/>
</dbReference>
<dbReference type="GO" id="GO:0005634">
    <property type="term" value="C:nucleus"/>
    <property type="evidence" value="ECO:0007669"/>
    <property type="project" value="UniProtKB-SubCell"/>
</dbReference>